<keyword evidence="4" id="KW-0732">Signal</keyword>
<reference evidence="6" key="1">
    <citation type="submission" date="2021-12" db="EMBL/GenBank/DDBJ databases">
        <authorList>
            <person name="King R."/>
        </authorList>
    </citation>
    <scope>NUCLEOTIDE SEQUENCE</scope>
</reference>
<feature type="compositionally biased region" description="Basic and acidic residues" evidence="3">
    <location>
        <begin position="54"/>
        <end position="75"/>
    </location>
</feature>
<evidence type="ECO:0000256" key="4">
    <source>
        <dbReference type="SAM" id="SignalP"/>
    </source>
</evidence>
<evidence type="ECO:0000259" key="5">
    <source>
        <dbReference type="Pfam" id="PF01826"/>
    </source>
</evidence>
<evidence type="ECO:0000256" key="2">
    <source>
        <dbReference type="ARBA" id="ARBA00023157"/>
    </source>
</evidence>
<dbReference type="Gene3D" id="2.10.25.10">
    <property type="entry name" value="Laminin"/>
    <property type="match status" value="1"/>
</dbReference>
<evidence type="ECO:0000256" key="3">
    <source>
        <dbReference type="SAM" id="MobiDB-lite"/>
    </source>
</evidence>
<keyword evidence="7" id="KW-1185">Reference proteome</keyword>
<gene>
    <name evidence="6" type="ORF">CHILSU_LOCUS4121</name>
</gene>
<dbReference type="Proteomes" id="UP001153292">
    <property type="component" value="Chromosome 18"/>
</dbReference>
<feature type="domain" description="TIL" evidence="5">
    <location>
        <begin position="135"/>
        <end position="191"/>
    </location>
</feature>
<dbReference type="Pfam" id="PF01826">
    <property type="entry name" value="TIL"/>
    <property type="match status" value="1"/>
</dbReference>
<dbReference type="InterPro" id="IPR002919">
    <property type="entry name" value="TIL_dom"/>
</dbReference>
<accession>A0ABN8B161</accession>
<dbReference type="InterPro" id="IPR036084">
    <property type="entry name" value="Ser_inhib-like_sf"/>
</dbReference>
<dbReference type="InterPro" id="IPR051368">
    <property type="entry name" value="SerProtInhib-TIL_Domain"/>
</dbReference>
<organism evidence="6 7">
    <name type="scientific">Chilo suppressalis</name>
    <name type="common">Asiatic rice borer moth</name>
    <dbReference type="NCBI Taxonomy" id="168631"/>
    <lineage>
        <taxon>Eukaryota</taxon>
        <taxon>Metazoa</taxon>
        <taxon>Ecdysozoa</taxon>
        <taxon>Arthropoda</taxon>
        <taxon>Hexapoda</taxon>
        <taxon>Insecta</taxon>
        <taxon>Pterygota</taxon>
        <taxon>Neoptera</taxon>
        <taxon>Endopterygota</taxon>
        <taxon>Lepidoptera</taxon>
        <taxon>Glossata</taxon>
        <taxon>Ditrysia</taxon>
        <taxon>Pyraloidea</taxon>
        <taxon>Crambidae</taxon>
        <taxon>Crambinae</taxon>
        <taxon>Chilo</taxon>
    </lineage>
</organism>
<dbReference type="PANTHER" id="PTHR23259">
    <property type="entry name" value="RIDDLE"/>
    <property type="match status" value="1"/>
</dbReference>
<evidence type="ECO:0000313" key="6">
    <source>
        <dbReference type="EMBL" id="CAH0400913.1"/>
    </source>
</evidence>
<keyword evidence="2" id="KW-1015">Disulfide bond</keyword>
<protein>
    <recommendedName>
        <fullName evidence="5">TIL domain-containing protein</fullName>
    </recommendedName>
</protein>
<sequence>MRKYLLLALLLYNIVALATSSNNYEYDDMDGNKRHSLIDDRRNWRKKALLGPSEQDHKEYDTRKRNDYDSTRYYDEPESNAFGGIERHREADTANYRKRYDDLEKLPGIKSAESGSHTSSYLDDKKSAVTLNCDRPHERYESCFSGCASVTCDNPRERLRPCYPFCEPGCICVTPYVRDDRTHKCVMPDECTKGLKGIPDLGEEI</sequence>
<feature type="region of interest" description="Disordered" evidence="3">
    <location>
        <begin position="49"/>
        <end position="88"/>
    </location>
</feature>
<dbReference type="PANTHER" id="PTHR23259:SF70">
    <property type="entry name" value="ACCESSORY GLAND PROTEIN ACP62F-RELATED"/>
    <property type="match status" value="1"/>
</dbReference>
<dbReference type="SUPFAM" id="SSF57567">
    <property type="entry name" value="Serine protease inhibitors"/>
    <property type="match status" value="1"/>
</dbReference>
<dbReference type="EMBL" id="OU963911">
    <property type="protein sequence ID" value="CAH0400913.1"/>
    <property type="molecule type" value="Genomic_DNA"/>
</dbReference>
<evidence type="ECO:0000313" key="7">
    <source>
        <dbReference type="Proteomes" id="UP001153292"/>
    </source>
</evidence>
<evidence type="ECO:0000256" key="1">
    <source>
        <dbReference type="ARBA" id="ARBA00022690"/>
    </source>
</evidence>
<feature type="chain" id="PRO_5046066870" description="TIL domain-containing protein" evidence="4">
    <location>
        <begin position="21"/>
        <end position="205"/>
    </location>
</feature>
<feature type="signal peptide" evidence="4">
    <location>
        <begin position="1"/>
        <end position="20"/>
    </location>
</feature>
<proteinExistence type="predicted"/>
<name>A0ABN8B161_CHISP</name>
<dbReference type="CDD" id="cd19941">
    <property type="entry name" value="TIL"/>
    <property type="match status" value="1"/>
</dbReference>
<keyword evidence="1" id="KW-0646">Protease inhibitor</keyword>